<name>A0ABD2ZLX5_9GENT</name>
<proteinExistence type="predicted"/>
<evidence type="ECO:0000313" key="1">
    <source>
        <dbReference type="EMBL" id="KAL3520454.1"/>
    </source>
</evidence>
<sequence>MVKEVIDRLHDGQRLLVESIGFGSLLKMEAVKLDKEFYSWLVDNFGVEHICLNANGKSIKLTNFSISRSLLDAVCNIESLGLYNWSKYMLDNLVNGIRCWRKRNARGIGGYVLFLKGVINIQDDDPRIVILDFLFEKNLPYGSLTATISRKHLGQEVVSISSFLRMVLAYIVPNCGVYLLKYIELCSINSIIDVFEMKAGLEGKDLHLRSSWMMQIQRETRGMEVNSSNGCAKFKEVFVVSPCHNEGNAVSISPIVFSFNINTIRSPKYHGPSVLYSKSYIGRLKCREAMPSHEIFERPSFEIDTKQNPNISKVFSNDKFSVFNKMHLFHVLGIIYHDADRV</sequence>
<keyword evidence="2" id="KW-1185">Reference proteome</keyword>
<organism evidence="1 2">
    <name type="scientific">Cinchona calisaya</name>
    <dbReference type="NCBI Taxonomy" id="153742"/>
    <lineage>
        <taxon>Eukaryota</taxon>
        <taxon>Viridiplantae</taxon>
        <taxon>Streptophyta</taxon>
        <taxon>Embryophyta</taxon>
        <taxon>Tracheophyta</taxon>
        <taxon>Spermatophyta</taxon>
        <taxon>Magnoliopsida</taxon>
        <taxon>eudicotyledons</taxon>
        <taxon>Gunneridae</taxon>
        <taxon>Pentapetalae</taxon>
        <taxon>asterids</taxon>
        <taxon>lamiids</taxon>
        <taxon>Gentianales</taxon>
        <taxon>Rubiaceae</taxon>
        <taxon>Cinchonoideae</taxon>
        <taxon>Cinchoneae</taxon>
        <taxon>Cinchona</taxon>
    </lineage>
</organism>
<dbReference type="AlphaFoldDB" id="A0ABD2ZLX5"/>
<dbReference type="Proteomes" id="UP001630127">
    <property type="component" value="Unassembled WGS sequence"/>
</dbReference>
<accession>A0ABD2ZLX5</accession>
<evidence type="ECO:0000313" key="2">
    <source>
        <dbReference type="Proteomes" id="UP001630127"/>
    </source>
</evidence>
<comment type="caution">
    <text evidence="1">The sequence shown here is derived from an EMBL/GenBank/DDBJ whole genome shotgun (WGS) entry which is preliminary data.</text>
</comment>
<protein>
    <submittedName>
        <fullName evidence="1">Uncharacterized protein</fullName>
    </submittedName>
</protein>
<reference evidence="1 2" key="1">
    <citation type="submission" date="2024-11" db="EMBL/GenBank/DDBJ databases">
        <title>A near-complete genome assembly of Cinchona calisaya.</title>
        <authorList>
            <person name="Lian D.C."/>
            <person name="Zhao X.W."/>
            <person name="Wei L."/>
        </authorList>
    </citation>
    <scope>NUCLEOTIDE SEQUENCE [LARGE SCALE GENOMIC DNA]</scope>
    <source>
        <tissue evidence="1">Nenye</tissue>
    </source>
</reference>
<gene>
    <name evidence="1" type="ORF">ACH5RR_018603</name>
</gene>
<dbReference type="EMBL" id="JBJUIK010000008">
    <property type="protein sequence ID" value="KAL3520454.1"/>
    <property type="molecule type" value="Genomic_DNA"/>
</dbReference>